<reference evidence="4 5" key="1">
    <citation type="submission" date="2020-04" db="EMBL/GenBank/DDBJ databases">
        <authorList>
            <consortium name="Desulfovibrio sp. FSS-1 genome sequencing consortium"/>
            <person name="Shimoshige H."/>
            <person name="Kobayashi H."/>
            <person name="Maekawa T."/>
        </authorList>
    </citation>
    <scope>NUCLEOTIDE SEQUENCE [LARGE SCALE GENOMIC DNA]</scope>
    <source>
        <strain evidence="4 5">SIID29052-01</strain>
    </source>
</reference>
<feature type="domain" description="TerD" evidence="3">
    <location>
        <begin position="2"/>
        <end position="169"/>
    </location>
</feature>
<dbReference type="PANTHER" id="PTHR32097">
    <property type="entry name" value="CAMP-BINDING PROTEIN 1-RELATED"/>
    <property type="match status" value="1"/>
</dbReference>
<evidence type="ECO:0000313" key="5">
    <source>
        <dbReference type="Proteomes" id="UP000494245"/>
    </source>
</evidence>
<name>A0A6V8LZT8_9BACT</name>
<gene>
    <name evidence="4" type="primary">yceD_1</name>
    <name evidence="4" type="ORF">NNJEOMEG_03155</name>
</gene>
<reference evidence="4 5" key="2">
    <citation type="submission" date="2020-05" db="EMBL/GenBank/DDBJ databases">
        <title>Draft genome sequence of Desulfovibrio sp. strainFSS-1.</title>
        <authorList>
            <person name="Shimoshige H."/>
            <person name="Kobayashi H."/>
            <person name="Maekawa T."/>
        </authorList>
    </citation>
    <scope>NUCLEOTIDE SEQUENCE [LARGE SCALE GENOMIC DNA]</scope>
    <source>
        <strain evidence="4 5">SIID29052-01</strain>
    </source>
</reference>
<comment type="caution">
    <text evidence="4">The sequence shown here is derived from an EMBL/GenBank/DDBJ whole genome shotgun (WGS) entry which is preliminary data.</text>
</comment>
<dbReference type="Gene3D" id="2.60.60.30">
    <property type="entry name" value="sav2460 like domains"/>
    <property type="match status" value="1"/>
</dbReference>
<proteinExistence type="predicted"/>
<evidence type="ECO:0000313" key="4">
    <source>
        <dbReference type="EMBL" id="GFK95296.1"/>
    </source>
</evidence>
<accession>A0A6V8LZT8</accession>
<dbReference type="InterPro" id="IPR051324">
    <property type="entry name" value="Stress/Tellurium_Resist"/>
</dbReference>
<dbReference type="Pfam" id="PF02342">
    <property type="entry name" value="TerD"/>
    <property type="match status" value="1"/>
</dbReference>
<dbReference type="CDD" id="cd06974">
    <property type="entry name" value="TerD_like"/>
    <property type="match status" value="1"/>
</dbReference>
<keyword evidence="1" id="KW-0778">Tellurium resistance</keyword>
<dbReference type="EMBL" id="BLTE01000016">
    <property type="protein sequence ID" value="GFK95296.1"/>
    <property type="molecule type" value="Genomic_DNA"/>
</dbReference>
<dbReference type="AlphaFoldDB" id="A0A6V8LZT8"/>
<dbReference type="Proteomes" id="UP000494245">
    <property type="component" value="Unassembled WGS sequence"/>
</dbReference>
<dbReference type="PANTHER" id="PTHR32097:SF3">
    <property type="entry name" value="TELLURITE RESISTANCE PROTEIN"/>
    <property type="match status" value="1"/>
</dbReference>
<dbReference type="GO" id="GO:0046690">
    <property type="term" value="P:response to tellurium ion"/>
    <property type="evidence" value="ECO:0007669"/>
    <property type="project" value="UniProtKB-KW"/>
</dbReference>
<keyword evidence="5" id="KW-1185">Reference proteome</keyword>
<feature type="region of interest" description="Disordered" evidence="2">
    <location>
        <begin position="209"/>
        <end position="238"/>
    </location>
</feature>
<evidence type="ECO:0000256" key="1">
    <source>
        <dbReference type="ARBA" id="ARBA00022686"/>
    </source>
</evidence>
<dbReference type="RefSeq" id="WP_173086189.1">
    <property type="nucleotide sequence ID" value="NZ_BLTE01000016.1"/>
</dbReference>
<organism evidence="4 5">
    <name type="scientific">Fundidesulfovibrio magnetotacticus</name>
    <dbReference type="NCBI Taxonomy" id="2730080"/>
    <lineage>
        <taxon>Bacteria</taxon>
        <taxon>Pseudomonadati</taxon>
        <taxon>Thermodesulfobacteriota</taxon>
        <taxon>Desulfovibrionia</taxon>
        <taxon>Desulfovibrionales</taxon>
        <taxon>Desulfovibrionaceae</taxon>
        <taxon>Fundidesulfovibrio</taxon>
    </lineage>
</organism>
<evidence type="ECO:0000256" key="2">
    <source>
        <dbReference type="SAM" id="MobiDB-lite"/>
    </source>
</evidence>
<evidence type="ECO:0000259" key="3">
    <source>
        <dbReference type="Pfam" id="PF02342"/>
    </source>
</evidence>
<dbReference type="InterPro" id="IPR003325">
    <property type="entry name" value="TerD"/>
</dbReference>
<protein>
    <submittedName>
        <fullName evidence="4">General stress protein 16U</fullName>
    </submittedName>
</protein>
<sequence>MVNLIRGQRAKLSDLLPGRQFRVGFKADGGRGAFDISCFILDGQDRVLSDGAIVFYNQICSECGGVALLGPHGGDSQVAEIDLDLLPAGARKVAFAITLDGRDISEIPSGHVRLMHKGHEAARYEFSGMDFAGETALIAMELYIKDVWRVRVVGQGFVGKGLEHLIGHFGGEVAESAPDASSGKSQAGIPDAQAEELLARALSRNSPAQALLDGPKSGPEVALGPESSARELQGPAVLHGPRTLDGRGATLWTASGPALLVAGEGVTVRNLRVEVTKDGARGDEACAVVMLPGARADFENVEVRGNVRGVPGEEGEWNLPASLPLGILGRAHEYVFVAGVTLPVPCTVHASVSGMRVEPESLPAGTGELRLHVRGGSFFNDTVLHGRIELRTRCFRRAIMVTGHVVDAAAQGVAPPPGPIRL</sequence>